<protein>
    <recommendedName>
        <fullName evidence="18">Protein O-linked-mannose beta-1,2-N-acetylglucosaminyltransferase</fullName>
        <shortName evidence="18">POMGnT1</shortName>
        <ecNumber evidence="18">2.4.1.-</ecNumber>
    </recommendedName>
</protein>
<dbReference type="InterPro" id="IPR029044">
    <property type="entry name" value="Nucleotide-diphossugar_trans"/>
</dbReference>
<keyword evidence="11 18" id="KW-1133">Transmembrane helix</keyword>
<reference evidence="19" key="1">
    <citation type="submission" date="2022-03" db="EMBL/GenBank/DDBJ databases">
        <authorList>
            <person name="Martin C."/>
        </authorList>
    </citation>
    <scope>NUCLEOTIDE SEQUENCE</scope>
</reference>
<evidence type="ECO:0000256" key="7">
    <source>
        <dbReference type="ARBA" id="ARBA00022692"/>
    </source>
</evidence>
<sequence length="664" mass="75758">MDSWIPNPRAQPFVPRRYHGGGGYASGIHFSQIRSRRFITKIFQGFLVIVLMGTLMINIMFIMDTSKKLQQDPQKDYSTDIQHEMPEGMENLNQGPRRILEKPKTLAVEVVSSRNKVSVGVDGTMILEDDEVEKNRGIHILVLHQGTGSVMAKRLFDTYSAHEDEAMVLFLKMVSDGRIIIFTVKDEGSFQMKTTARELLKSLGSDKAQVIGWRDMWAMVTIKGGAKLGESHSKSADLQSWGSPILLKADIPLRPVEETECDWPQSDVNERRRAFCSKIEGYGSVCSCKDPAPLEFFPAPLADNRVHDVPVAVIASDRPHYLYRMLRSLLSAHGVNPSMITVYIDGYFEIPLEVAKLFGIRGIQHTPIGIKNARISQHYKASLTATFNLYPDAKYAIILEEDLDVSPDIFSYFSQTLPLLAEDESLYCISAWNDQGYEHSCKDASQLYRVETMPGLGWVLKRSLYKDELEPNWPTAEKLWDWDMWMRLNENRKDRECIIPDISRTFHFGATGVNMNSYFQDLYFKKHSINTLPHVRLKNVESLKKDNYEELVNTAIAGATLLDHSKSPCEESFIPDTSDVTYVMYIKMNSMNDDNWKQLAKCFKLWDLDVRGFHKGMWRLYMKGNPLYIVSVPISPYAKYKPADVTPLYLPAPTKPQDSKGNKR</sequence>
<keyword evidence="9" id="KW-0430">Lectin</keyword>
<keyword evidence="5 18" id="KW-0328">Glycosyltransferase</keyword>
<keyword evidence="7 18" id="KW-0812">Transmembrane</keyword>
<evidence type="ECO:0000256" key="17">
    <source>
        <dbReference type="ARBA" id="ARBA00049045"/>
    </source>
</evidence>
<name>A0A8J1Y271_OWEFU</name>
<keyword evidence="10 18" id="KW-0735">Signal-anchor</keyword>
<organism evidence="19 20">
    <name type="scientific">Owenia fusiformis</name>
    <name type="common">Polychaete worm</name>
    <dbReference type="NCBI Taxonomy" id="6347"/>
    <lineage>
        <taxon>Eukaryota</taxon>
        <taxon>Metazoa</taxon>
        <taxon>Spiralia</taxon>
        <taxon>Lophotrochozoa</taxon>
        <taxon>Annelida</taxon>
        <taxon>Polychaeta</taxon>
        <taxon>Sedentaria</taxon>
        <taxon>Canalipalpata</taxon>
        <taxon>Sabellida</taxon>
        <taxon>Oweniida</taxon>
        <taxon>Oweniidae</taxon>
        <taxon>Owenia</taxon>
    </lineage>
</organism>
<dbReference type="PANTHER" id="PTHR46396:SF1">
    <property type="entry name" value="PROTEIN O-LINKED-MANNOSE BETA-1,2-N-ACETYLGLUCOSAMINYLTRANSFERASE 1"/>
    <property type="match status" value="1"/>
</dbReference>
<evidence type="ECO:0000256" key="15">
    <source>
        <dbReference type="ARBA" id="ARBA00023211"/>
    </source>
</evidence>
<evidence type="ECO:0000256" key="18">
    <source>
        <dbReference type="RuleBase" id="RU368119"/>
    </source>
</evidence>
<comment type="pathway">
    <text evidence="2 18">Protein modification; protein glycosylation.</text>
</comment>
<dbReference type="GO" id="GO:0016266">
    <property type="term" value="P:protein O-linked glycosylation via N-acetyl-galactosamine"/>
    <property type="evidence" value="ECO:0007669"/>
    <property type="project" value="TreeGrafter"/>
</dbReference>
<dbReference type="SUPFAM" id="SSF53448">
    <property type="entry name" value="Nucleotide-diphospho-sugar transferases"/>
    <property type="match status" value="1"/>
</dbReference>
<keyword evidence="6" id="KW-0808">Transferase</keyword>
<dbReference type="AlphaFoldDB" id="A0A8J1Y271"/>
<comment type="subunit">
    <text evidence="16">Interacts with DAG1 (via O-linked mannose moiety). Interacts (via transmembrane domain) with FKTN; the interaction is direct and is required for normal location in Golgi membranes.</text>
</comment>
<comment type="function">
    <text evidence="18">Participates in O-mannosyl glycosylation by catalyzing the addition of N-acetylglucosamine to O-linked mannose on glycoproteins. Catalyzes the synthesis of the GlcNAc(beta1-2)Man(alpha1-)O-Ser/Thr moiety on alpha-dystroglycan and other O-mannosylated proteins, providing the necessary basis for the addition of further carbohydrate moieties. Is specific for alpha linked terminal mannose.</text>
</comment>
<dbReference type="GO" id="GO:0047223">
    <property type="term" value="F:beta-1,3-galactosyl-O-glycosyl-glycoprotein beta-1,3-N-acetylglucosaminyltransferase activity"/>
    <property type="evidence" value="ECO:0007669"/>
    <property type="project" value="TreeGrafter"/>
</dbReference>
<dbReference type="UniPathway" id="UPA00378"/>
<keyword evidence="12 18" id="KW-0333">Golgi apparatus</keyword>
<evidence type="ECO:0000256" key="1">
    <source>
        <dbReference type="ARBA" id="ARBA00004323"/>
    </source>
</evidence>
<keyword evidence="8 18" id="KW-0479">Metal-binding</keyword>
<dbReference type="GO" id="GO:0030246">
    <property type="term" value="F:carbohydrate binding"/>
    <property type="evidence" value="ECO:0007669"/>
    <property type="project" value="UniProtKB-KW"/>
</dbReference>
<comment type="similarity">
    <text evidence="3 18">Belongs to the glycosyltransferase 13 family.</text>
</comment>
<dbReference type="InterPro" id="IPR039474">
    <property type="entry name" value="POMGNT1_PANDER-like"/>
</dbReference>
<dbReference type="InterPro" id="IPR039477">
    <property type="entry name" value="ILEI/PANDER_dom"/>
</dbReference>
<comment type="catalytic activity">
    <reaction evidence="17 18">
        <text>3-O-(alpha-D-mannosyl)-L-threonyl-[protein] + UDP-N-acetyl-alpha-D-glucosamine = 3-O-(N-acetyl-beta-D-glucosaminyl-(1-&gt;2)-alpha-D-mannosyl)-L-threonyl-[protein] + UDP + H(+)</text>
        <dbReference type="Rhea" id="RHEA:54128"/>
        <dbReference type="Rhea" id="RHEA-COMP:13547"/>
        <dbReference type="Rhea" id="RHEA-COMP:13802"/>
        <dbReference type="ChEBI" id="CHEBI:15378"/>
        <dbReference type="ChEBI" id="CHEBI:57705"/>
        <dbReference type="ChEBI" id="CHEBI:58223"/>
        <dbReference type="ChEBI" id="CHEBI:137323"/>
        <dbReference type="ChEBI" id="CHEBI:138067"/>
    </reaction>
</comment>
<dbReference type="PANTHER" id="PTHR46396">
    <property type="entry name" value="PROTEIN O-LINKED-MANNOSE BETA-1,2-N-ACETYLGLUCOSAMINYLTRANSFERASE 1"/>
    <property type="match status" value="1"/>
</dbReference>
<keyword evidence="4" id="KW-0597">Phosphoprotein</keyword>
<dbReference type="Pfam" id="PF03071">
    <property type="entry name" value="GNT-I"/>
    <property type="match status" value="1"/>
</dbReference>
<keyword evidence="15 18" id="KW-0464">Manganese</keyword>
<comment type="domain">
    <text evidence="18">The stem domain mediates specific interaction with beta-linked N-acetylglucosamine moieties of O-glycosylated proteins. It also interacts with its product, N-acetyl-beta-D-glucosaminyl-(1-&gt;2)-O-alpha-D-mannosylprotein.</text>
</comment>
<accession>A0A8J1Y271</accession>
<evidence type="ECO:0000256" key="3">
    <source>
        <dbReference type="ARBA" id="ARBA00006492"/>
    </source>
</evidence>
<dbReference type="InterPro" id="IPR052463">
    <property type="entry name" value="O-linked_mannose_GnT"/>
</dbReference>
<dbReference type="EMBL" id="CAIIXF020000001">
    <property type="protein sequence ID" value="CAH1773117.1"/>
    <property type="molecule type" value="Genomic_DNA"/>
</dbReference>
<evidence type="ECO:0000256" key="8">
    <source>
        <dbReference type="ARBA" id="ARBA00022723"/>
    </source>
</evidence>
<dbReference type="FunFam" id="3.90.550.10:FF:000038">
    <property type="entry name" value="protein O-linked-mannose beta-1,2-N-acetylglucosaminyltransferase 1 isoform X1"/>
    <property type="match status" value="1"/>
</dbReference>
<dbReference type="Pfam" id="PF15711">
    <property type="entry name" value="ILEI"/>
    <property type="match status" value="1"/>
</dbReference>
<keyword evidence="20" id="KW-1185">Reference proteome</keyword>
<evidence type="ECO:0000256" key="10">
    <source>
        <dbReference type="ARBA" id="ARBA00022968"/>
    </source>
</evidence>
<evidence type="ECO:0000313" key="20">
    <source>
        <dbReference type="Proteomes" id="UP000749559"/>
    </source>
</evidence>
<dbReference type="Gene3D" id="3.90.550.10">
    <property type="entry name" value="Spore Coat Polysaccharide Biosynthesis Protein SpsA, Chain A"/>
    <property type="match status" value="1"/>
</dbReference>
<proteinExistence type="inferred from homology"/>
<dbReference type="PROSITE" id="PS52031">
    <property type="entry name" value="GG_LECTIN"/>
    <property type="match status" value="1"/>
</dbReference>
<evidence type="ECO:0000256" key="4">
    <source>
        <dbReference type="ARBA" id="ARBA00022553"/>
    </source>
</evidence>
<evidence type="ECO:0000256" key="9">
    <source>
        <dbReference type="ARBA" id="ARBA00022734"/>
    </source>
</evidence>
<dbReference type="OrthoDB" id="440755at2759"/>
<evidence type="ECO:0000256" key="13">
    <source>
        <dbReference type="ARBA" id="ARBA00023136"/>
    </source>
</evidence>
<dbReference type="Proteomes" id="UP000749559">
    <property type="component" value="Unassembled WGS sequence"/>
</dbReference>
<dbReference type="GO" id="GO:0000139">
    <property type="term" value="C:Golgi membrane"/>
    <property type="evidence" value="ECO:0007669"/>
    <property type="project" value="UniProtKB-SubCell"/>
</dbReference>
<evidence type="ECO:0000256" key="12">
    <source>
        <dbReference type="ARBA" id="ARBA00023034"/>
    </source>
</evidence>
<evidence type="ECO:0000256" key="6">
    <source>
        <dbReference type="ARBA" id="ARBA00022679"/>
    </source>
</evidence>
<evidence type="ECO:0000256" key="16">
    <source>
        <dbReference type="ARBA" id="ARBA00046887"/>
    </source>
</evidence>
<keyword evidence="14" id="KW-1015">Disulfide bond</keyword>
<dbReference type="CDD" id="cd13937">
    <property type="entry name" value="PANDER_GnT-1_2_like"/>
    <property type="match status" value="1"/>
</dbReference>
<dbReference type="InterPro" id="IPR004139">
    <property type="entry name" value="Glyco_trans_13"/>
</dbReference>
<comment type="subcellular location">
    <subcellularLocation>
        <location evidence="1 18">Golgi apparatus membrane</location>
        <topology evidence="1 18">Single-pass type II membrane protein</topology>
    </subcellularLocation>
</comment>
<gene>
    <name evidence="19" type="ORF">OFUS_LOCUS760</name>
</gene>
<dbReference type="EC" id="2.4.1.-" evidence="18"/>
<dbReference type="GO" id="GO:0030145">
    <property type="term" value="F:manganese ion binding"/>
    <property type="evidence" value="ECO:0007669"/>
    <property type="project" value="UniProtKB-UniRule"/>
</dbReference>
<evidence type="ECO:0000313" key="19">
    <source>
        <dbReference type="EMBL" id="CAH1773117.1"/>
    </source>
</evidence>
<evidence type="ECO:0000256" key="5">
    <source>
        <dbReference type="ARBA" id="ARBA00022676"/>
    </source>
</evidence>
<evidence type="ECO:0000256" key="14">
    <source>
        <dbReference type="ARBA" id="ARBA00023157"/>
    </source>
</evidence>
<keyword evidence="13 18" id="KW-0472">Membrane</keyword>
<evidence type="ECO:0000256" key="11">
    <source>
        <dbReference type="ARBA" id="ARBA00022989"/>
    </source>
</evidence>
<evidence type="ECO:0000256" key="2">
    <source>
        <dbReference type="ARBA" id="ARBA00004922"/>
    </source>
</evidence>
<feature type="transmembrane region" description="Helical" evidence="18">
    <location>
        <begin position="42"/>
        <end position="63"/>
    </location>
</feature>
<comment type="caution">
    <text evidence="19">The sequence shown here is derived from an EMBL/GenBank/DDBJ whole genome shotgun (WGS) entry which is preliminary data.</text>
</comment>
<comment type="cofactor">
    <cofactor evidence="18">
        <name>Mn(2+)</name>
        <dbReference type="ChEBI" id="CHEBI:29035"/>
    </cofactor>
    <text evidence="18">The manganese ion interacts primarily with the substrate UDP-N-acetylglucosamine.</text>
</comment>